<gene>
    <name evidence="1" type="ORF">SAMN05216552_106317</name>
</gene>
<evidence type="ECO:0000313" key="2">
    <source>
        <dbReference type="Proteomes" id="UP000199391"/>
    </source>
</evidence>
<accession>A0A1I7M619</accession>
<proteinExistence type="predicted"/>
<dbReference type="RefSeq" id="WP_093561369.1">
    <property type="nucleotide sequence ID" value="NZ_FPBO01000063.1"/>
</dbReference>
<organism evidence="1 2">
    <name type="scientific">Pseudoduganella namucuonensis</name>
    <dbReference type="NCBI Taxonomy" id="1035707"/>
    <lineage>
        <taxon>Bacteria</taxon>
        <taxon>Pseudomonadati</taxon>
        <taxon>Pseudomonadota</taxon>
        <taxon>Betaproteobacteria</taxon>
        <taxon>Burkholderiales</taxon>
        <taxon>Oxalobacteraceae</taxon>
        <taxon>Telluria group</taxon>
        <taxon>Pseudoduganella</taxon>
    </lineage>
</organism>
<dbReference type="EMBL" id="FPBO01000063">
    <property type="protein sequence ID" value="SFV17388.1"/>
    <property type="molecule type" value="Genomic_DNA"/>
</dbReference>
<keyword evidence="2" id="KW-1185">Reference proteome</keyword>
<name>A0A1I7M619_9BURK</name>
<evidence type="ECO:0000313" key="1">
    <source>
        <dbReference type="EMBL" id="SFV17388.1"/>
    </source>
</evidence>
<reference evidence="2" key="1">
    <citation type="submission" date="2016-10" db="EMBL/GenBank/DDBJ databases">
        <authorList>
            <person name="Varghese N."/>
            <person name="Submissions S."/>
        </authorList>
    </citation>
    <scope>NUCLEOTIDE SEQUENCE [LARGE SCALE GENOMIC DNA]</scope>
    <source>
        <strain evidence="2">CGMCC 1.11014</strain>
    </source>
</reference>
<sequence length="78" mass="8512">MIINKRVDHATADIVETGVSMRLTSEGEAALRFLRSLGVGEDVILRILDPAGARRQVCRLPRPAALVLLRPPGLRLVT</sequence>
<protein>
    <submittedName>
        <fullName evidence="1">Uncharacterized protein</fullName>
    </submittedName>
</protein>
<dbReference type="Proteomes" id="UP000199391">
    <property type="component" value="Unassembled WGS sequence"/>
</dbReference>
<dbReference type="AlphaFoldDB" id="A0A1I7M619"/>
<dbReference type="OrthoDB" id="8780413at2"/>
<dbReference type="STRING" id="1035707.SAMN05216552_106317"/>